<keyword evidence="2" id="KW-1185">Reference proteome</keyword>
<dbReference type="AlphaFoldDB" id="A0AAQ3NMK4"/>
<proteinExistence type="predicted"/>
<reference evidence="1 2" key="1">
    <citation type="journal article" date="2023" name="Life. Sci Alliance">
        <title>Evolutionary insights into 3D genome organization and epigenetic landscape of Vigna mungo.</title>
        <authorList>
            <person name="Junaid A."/>
            <person name="Singh B."/>
            <person name="Bhatia S."/>
        </authorList>
    </citation>
    <scope>NUCLEOTIDE SEQUENCE [LARGE SCALE GENOMIC DNA]</scope>
    <source>
        <strain evidence="1">Urdbean</strain>
    </source>
</reference>
<gene>
    <name evidence="1" type="ORF">V8G54_015593</name>
</gene>
<accession>A0AAQ3NMK4</accession>
<dbReference type="EMBL" id="CP144696">
    <property type="protein sequence ID" value="WVZ11063.1"/>
    <property type="molecule type" value="Genomic_DNA"/>
</dbReference>
<organism evidence="1 2">
    <name type="scientific">Vigna mungo</name>
    <name type="common">Black gram</name>
    <name type="synonym">Phaseolus mungo</name>
    <dbReference type="NCBI Taxonomy" id="3915"/>
    <lineage>
        <taxon>Eukaryota</taxon>
        <taxon>Viridiplantae</taxon>
        <taxon>Streptophyta</taxon>
        <taxon>Embryophyta</taxon>
        <taxon>Tracheophyta</taxon>
        <taxon>Spermatophyta</taxon>
        <taxon>Magnoliopsida</taxon>
        <taxon>eudicotyledons</taxon>
        <taxon>Gunneridae</taxon>
        <taxon>Pentapetalae</taxon>
        <taxon>rosids</taxon>
        <taxon>fabids</taxon>
        <taxon>Fabales</taxon>
        <taxon>Fabaceae</taxon>
        <taxon>Papilionoideae</taxon>
        <taxon>50 kb inversion clade</taxon>
        <taxon>NPAAA clade</taxon>
        <taxon>indigoferoid/millettioid clade</taxon>
        <taxon>Phaseoleae</taxon>
        <taxon>Vigna</taxon>
    </lineage>
</organism>
<evidence type="ECO:0000313" key="1">
    <source>
        <dbReference type="EMBL" id="WVZ11063.1"/>
    </source>
</evidence>
<sequence length="103" mass="11480">MLLRGGVPGTFYPMRWNGPLFLRSWLKGFSIVGTSDLVYLAASFELPLANGSDEGEETTRLLFPVVCFPSILSIRQHAIFLPSKANIHKLLCVEAQDWLDSIV</sequence>
<evidence type="ECO:0000313" key="2">
    <source>
        <dbReference type="Proteomes" id="UP001374535"/>
    </source>
</evidence>
<name>A0AAQ3NMK4_VIGMU</name>
<dbReference type="Proteomes" id="UP001374535">
    <property type="component" value="Chromosome 5"/>
</dbReference>
<protein>
    <submittedName>
        <fullName evidence="1">Uncharacterized protein</fullName>
    </submittedName>
</protein>